<protein>
    <submittedName>
        <fullName evidence="2">Uncharacterized protein</fullName>
    </submittedName>
</protein>
<organism evidence="2 3">
    <name type="scientific">Pseudooceanicola albus</name>
    <dbReference type="NCBI Taxonomy" id="2692189"/>
    <lineage>
        <taxon>Bacteria</taxon>
        <taxon>Pseudomonadati</taxon>
        <taxon>Pseudomonadota</taxon>
        <taxon>Alphaproteobacteria</taxon>
        <taxon>Rhodobacterales</taxon>
        <taxon>Paracoccaceae</taxon>
        <taxon>Pseudooceanicola</taxon>
    </lineage>
</organism>
<keyword evidence="3" id="KW-1185">Reference proteome</keyword>
<evidence type="ECO:0000256" key="1">
    <source>
        <dbReference type="SAM" id="Phobius"/>
    </source>
</evidence>
<keyword evidence="1" id="KW-0812">Transmembrane</keyword>
<comment type="caution">
    <text evidence="2">The sequence shown here is derived from an EMBL/GenBank/DDBJ whole genome shotgun (WGS) entry which is preliminary data.</text>
</comment>
<dbReference type="SUPFAM" id="SSF81442">
    <property type="entry name" value="Cytochrome c oxidase subunit I-like"/>
    <property type="match status" value="1"/>
</dbReference>
<sequence>MKGIAFVFFATATICALLGMGWGIHMSASGDHTMAPAHAHLNLLGWVTLALFGLFYHLVPQAAEGLLAKIHLGLALLGVITIVPGIYLAIGQQGEALAKIGSVLSILSMLVFVIVVFTRGRAR</sequence>
<dbReference type="RefSeq" id="WP_160891138.1">
    <property type="nucleotide sequence ID" value="NZ_WUMU01000001.1"/>
</dbReference>
<gene>
    <name evidence="2" type="ORF">GR170_02110</name>
</gene>
<evidence type="ECO:0000313" key="2">
    <source>
        <dbReference type="EMBL" id="MXN16616.1"/>
    </source>
</evidence>
<keyword evidence="1" id="KW-1133">Transmembrane helix</keyword>
<keyword evidence="1" id="KW-0472">Membrane</keyword>
<feature type="transmembrane region" description="Helical" evidence="1">
    <location>
        <begin position="39"/>
        <end position="59"/>
    </location>
</feature>
<proteinExistence type="predicted"/>
<feature type="transmembrane region" description="Helical" evidence="1">
    <location>
        <begin position="96"/>
        <end position="117"/>
    </location>
</feature>
<dbReference type="InterPro" id="IPR036927">
    <property type="entry name" value="Cyt_c_oxase-like_su1_sf"/>
</dbReference>
<dbReference type="Gene3D" id="1.20.210.10">
    <property type="entry name" value="Cytochrome c oxidase-like, subunit I domain"/>
    <property type="match status" value="1"/>
</dbReference>
<reference evidence="2 3" key="1">
    <citation type="submission" date="2019-12" db="EMBL/GenBank/DDBJ databases">
        <authorList>
            <person name="Li M."/>
        </authorList>
    </citation>
    <scope>NUCLEOTIDE SEQUENCE [LARGE SCALE GENOMIC DNA]</scope>
    <source>
        <strain evidence="2 3">GBMRC 2024</strain>
    </source>
</reference>
<dbReference type="Proteomes" id="UP000477911">
    <property type="component" value="Unassembled WGS sequence"/>
</dbReference>
<feature type="transmembrane region" description="Helical" evidence="1">
    <location>
        <begin position="71"/>
        <end position="90"/>
    </location>
</feature>
<evidence type="ECO:0000313" key="3">
    <source>
        <dbReference type="Proteomes" id="UP000477911"/>
    </source>
</evidence>
<dbReference type="EMBL" id="WUMU01000001">
    <property type="protein sequence ID" value="MXN16616.1"/>
    <property type="molecule type" value="Genomic_DNA"/>
</dbReference>
<dbReference type="AlphaFoldDB" id="A0A6L7FZC7"/>
<name>A0A6L7FZC7_9RHOB</name>
<accession>A0A6L7FZC7</accession>